<dbReference type="InterPro" id="IPR012334">
    <property type="entry name" value="Pectin_lyas_fold"/>
</dbReference>
<feature type="chain" id="PRO_5022114855" description="Right handed beta helix domain-containing protein" evidence="1">
    <location>
        <begin position="21"/>
        <end position="393"/>
    </location>
</feature>
<reference evidence="3 4" key="1">
    <citation type="submission" date="2019-07" db="EMBL/GenBank/DDBJ databases">
        <title>Whole genome shotgun sequence of Brevifollis gellanilyticus NBRC 108608.</title>
        <authorList>
            <person name="Hosoyama A."/>
            <person name="Uohara A."/>
            <person name="Ohji S."/>
            <person name="Ichikawa N."/>
        </authorList>
    </citation>
    <scope>NUCLEOTIDE SEQUENCE [LARGE SCALE GENOMIC DNA]</scope>
    <source>
        <strain evidence="3 4">NBRC 108608</strain>
    </source>
</reference>
<dbReference type="Gene3D" id="2.160.20.10">
    <property type="entry name" value="Single-stranded right-handed beta-helix, Pectin lyase-like"/>
    <property type="match status" value="1"/>
</dbReference>
<evidence type="ECO:0000256" key="1">
    <source>
        <dbReference type="SAM" id="SignalP"/>
    </source>
</evidence>
<evidence type="ECO:0000313" key="4">
    <source>
        <dbReference type="Proteomes" id="UP000321577"/>
    </source>
</evidence>
<comment type="caution">
    <text evidence="3">The sequence shown here is derived from an EMBL/GenBank/DDBJ whole genome shotgun (WGS) entry which is preliminary data.</text>
</comment>
<dbReference type="Proteomes" id="UP000321577">
    <property type="component" value="Unassembled WGS sequence"/>
</dbReference>
<feature type="signal peptide" evidence="1">
    <location>
        <begin position="1"/>
        <end position="20"/>
    </location>
</feature>
<feature type="domain" description="Right handed beta helix" evidence="2">
    <location>
        <begin position="166"/>
        <end position="332"/>
    </location>
</feature>
<protein>
    <recommendedName>
        <fullName evidence="2">Right handed beta helix domain-containing protein</fullName>
    </recommendedName>
</protein>
<dbReference type="AlphaFoldDB" id="A0A512ME75"/>
<dbReference type="SUPFAM" id="SSF51126">
    <property type="entry name" value="Pectin lyase-like"/>
    <property type="match status" value="1"/>
</dbReference>
<accession>A0A512ME75</accession>
<sequence>MRFLVPLLPLWFIAALPCPAQVPLQQWIDEAIKAGGGVVSVPPGEHELPAGLMIKDAKKLALRGLEKERCILKLPRLAYAECAQAAVKGASEVTVRAARGWKAGMRLHIEADGEMDSFTKKPRPFLIAHIQEVKENLLVLQQPLAFPVPEGAVIRHADAPNLIEIRGACESLEIANLTIDGGRTAEDQVVQGHAQLCGVFASGAYNYEKGPTGPKPQGVVVRDCIIQNCFGRGVAFYSVEKPEVLRCSFRDGCDEAVDFDHFTTGGKAIGNQIARCRIAFEMNDVNECLVEGNEARDCSIGVSLWRWCKHPGLNEANIIRNNSFVSITGNAFQIGAGTARNLFESNEVDGAGRNGFSLSGSAQVLKGNVVRGAKLKEVAINEGAHDIQPATTK</sequence>
<gene>
    <name evidence="3" type="ORF">BGE01nite_42990</name>
</gene>
<dbReference type="Pfam" id="PF13229">
    <property type="entry name" value="Beta_helix"/>
    <property type="match status" value="1"/>
</dbReference>
<evidence type="ECO:0000259" key="2">
    <source>
        <dbReference type="Pfam" id="PF13229"/>
    </source>
</evidence>
<dbReference type="InterPro" id="IPR039448">
    <property type="entry name" value="Beta_helix"/>
</dbReference>
<evidence type="ECO:0000313" key="3">
    <source>
        <dbReference type="EMBL" id="GEP45008.1"/>
    </source>
</evidence>
<dbReference type="EMBL" id="BKAG01000040">
    <property type="protein sequence ID" value="GEP45008.1"/>
    <property type="molecule type" value="Genomic_DNA"/>
</dbReference>
<keyword evidence="1" id="KW-0732">Signal</keyword>
<name>A0A512ME75_9BACT</name>
<dbReference type="InterPro" id="IPR011050">
    <property type="entry name" value="Pectin_lyase_fold/virulence"/>
</dbReference>
<dbReference type="InterPro" id="IPR006626">
    <property type="entry name" value="PbH1"/>
</dbReference>
<dbReference type="RefSeq" id="WP_170266958.1">
    <property type="nucleotide sequence ID" value="NZ_BKAG01000040.1"/>
</dbReference>
<keyword evidence="4" id="KW-1185">Reference proteome</keyword>
<proteinExistence type="predicted"/>
<organism evidence="3 4">
    <name type="scientific">Brevifollis gellanilyticus</name>
    <dbReference type="NCBI Taxonomy" id="748831"/>
    <lineage>
        <taxon>Bacteria</taxon>
        <taxon>Pseudomonadati</taxon>
        <taxon>Verrucomicrobiota</taxon>
        <taxon>Verrucomicrobiia</taxon>
        <taxon>Verrucomicrobiales</taxon>
        <taxon>Verrucomicrobiaceae</taxon>
    </lineage>
</organism>
<dbReference type="SMART" id="SM00710">
    <property type="entry name" value="PbH1"/>
    <property type="match status" value="4"/>
</dbReference>